<organism evidence="11 12">
    <name type="scientific">Nocardia acididurans</name>
    <dbReference type="NCBI Taxonomy" id="2802282"/>
    <lineage>
        <taxon>Bacteria</taxon>
        <taxon>Bacillati</taxon>
        <taxon>Actinomycetota</taxon>
        <taxon>Actinomycetes</taxon>
        <taxon>Mycobacteriales</taxon>
        <taxon>Nocardiaceae</taxon>
        <taxon>Nocardia</taxon>
    </lineage>
</organism>
<evidence type="ECO:0000313" key="11">
    <source>
        <dbReference type="EMBL" id="MBL1073108.1"/>
    </source>
</evidence>
<dbReference type="Gene3D" id="3.40.50.510">
    <property type="entry name" value="Phosphotransferase system, mannose-type IIA component"/>
    <property type="match status" value="1"/>
</dbReference>
<dbReference type="EMBL" id="JAERRJ010000001">
    <property type="protein sequence ID" value="MBL1073108.1"/>
    <property type="molecule type" value="Genomic_DNA"/>
</dbReference>
<dbReference type="SUPFAM" id="SSF53062">
    <property type="entry name" value="PTS system fructose IIA component-like"/>
    <property type="match status" value="1"/>
</dbReference>
<name>A0ABS1LXM1_9NOCA</name>
<dbReference type="PRINTS" id="PR00107">
    <property type="entry name" value="PHOSPHOCPHPR"/>
</dbReference>
<dbReference type="PANTHER" id="PTHR38594">
    <property type="entry name" value="PEP-DEPENDENT DIHYDROXYACETONE KINASE, PHOSPHORYL DONOR SUBUNIT DHAM"/>
    <property type="match status" value="1"/>
</dbReference>
<keyword evidence="6" id="KW-0808">Transferase</keyword>
<evidence type="ECO:0000256" key="4">
    <source>
        <dbReference type="ARBA" id="ARBA00012095"/>
    </source>
</evidence>
<reference evidence="11 12" key="1">
    <citation type="submission" date="2021-01" db="EMBL/GenBank/DDBJ databases">
        <title>WGS of actinomycetes isolated from Thailand.</title>
        <authorList>
            <person name="Thawai C."/>
        </authorList>
    </citation>
    <scope>NUCLEOTIDE SEQUENCE [LARGE SCALE GENOMIC DNA]</scope>
    <source>
        <strain evidence="11 12">LPG 2</strain>
    </source>
</reference>
<dbReference type="InterPro" id="IPR035895">
    <property type="entry name" value="HPr-like_sf"/>
</dbReference>
<comment type="function">
    <text evidence="3">General (non sugar-specific) component of the phosphoenolpyruvate-dependent sugar phosphotransferase system (sugar PTS). This major carbohydrate active-transport system catalyzes the phosphorylation of incoming sugar substrates concomitantly with their translocation across the cell membrane. The phosphoryl group from phosphoenolpyruvate (PEP) is transferred to the phosphoryl carrier protein HPr by enzyme I. Phospho-HPr then transfers it to the PTS EIIA domain.</text>
</comment>
<protein>
    <recommendedName>
        <fullName evidence="5">Phosphocarrier protein HPr</fullName>
        <ecNumber evidence="4">2.7.1.121</ecNumber>
    </recommendedName>
</protein>
<dbReference type="PANTHER" id="PTHR38594:SF1">
    <property type="entry name" value="PEP-DEPENDENT DIHYDROXYACETONE KINASE, PHOSPHORYL DONOR SUBUNIT DHAM"/>
    <property type="match status" value="1"/>
</dbReference>
<dbReference type="InterPro" id="IPR001020">
    <property type="entry name" value="PTS_HPr_His_P_site"/>
</dbReference>
<dbReference type="InterPro" id="IPR004701">
    <property type="entry name" value="PTS_EIIA_man-typ"/>
</dbReference>
<comment type="catalytic activity">
    <reaction evidence="1">
        <text>dihydroxyacetone + phosphoenolpyruvate = dihydroxyacetone phosphate + pyruvate</text>
        <dbReference type="Rhea" id="RHEA:18381"/>
        <dbReference type="ChEBI" id="CHEBI:15361"/>
        <dbReference type="ChEBI" id="CHEBI:16016"/>
        <dbReference type="ChEBI" id="CHEBI:57642"/>
        <dbReference type="ChEBI" id="CHEBI:58702"/>
        <dbReference type="EC" id="2.7.1.121"/>
    </reaction>
</comment>
<dbReference type="Gene3D" id="3.30.1340.10">
    <property type="entry name" value="HPr-like"/>
    <property type="match status" value="1"/>
</dbReference>
<dbReference type="Proteomes" id="UP000602198">
    <property type="component" value="Unassembled WGS sequence"/>
</dbReference>
<dbReference type="InterPro" id="IPR036662">
    <property type="entry name" value="PTS_EIIA_man-typ_sf"/>
</dbReference>
<dbReference type="SUPFAM" id="SSF55594">
    <property type="entry name" value="HPr-like"/>
    <property type="match status" value="1"/>
</dbReference>
<accession>A0ABS1LXM1</accession>
<evidence type="ECO:0000256" key="8">
    <source>
        <dbReference type="SAM" id="MobiDB-lite"/>
    </source>
</evidence>
<evidence type="ECO:0000313" key="12">
    <source>
        <dbReference type="Proteomes" id="UP000602198"/>
    </source>
</evidence>
<evidence type="ECO:0000256" key="2">
    <source>
        <dbReference type="ARBA" id="ARBA00002788"/>
    </source>
</evidence>
<feature type="domain" description="HPr" evidence="10">
    <location>
        <begin position="188"/>
        <end position="274"/>
    </location>
</feature>
<sequence length="274" mass="27604">MIGLVVVSHGRALASAAVDLATALLPKPQARIVIAAGLTETEYGTDAVAVATAIQAADSGDGVLVLMDLGSAVLSAETALDLLESPHRVRLCAAPLVEGLVAALAAADGGADLDKAAHEADHALDGKRAQLGETPTPPPDEPTTAVIATPPTEEPGAAGINTPPAEAHPVSELSAPPIDVPEIRRPEPMTAIVEVTNAHGLHARPAAELVSALGKLDAEVRLRNASTGAGPVPGNSLTRVLTLGILPGHRLEVSATGPDSAAAVEYVRTVATNH</sequence>
<evidence type="ECO:0000256" key="5">
    <source>
        <dbReference type="ARBA" id="ARBA00020422"/>
    </source>
</evidence>
<dbReference type="NCBIfam" id="TIGR01003">
    <property type="entry name" value="PTS_HPr_family"/>
    <property type="match status" value="1"/>
</dbReference>
<dbReference type="PROSITE" id="PS51096">
    <property type="entry name" value="PTS_EIIA_TYPE_4"/>
    <property type="match status" value="1"/>
</dbReference>
<evidence type="ECO:0000259" key="10">
    <source>
        <dbReference type="PROSITE" id="PS51350"/>
    </source>
</evidence>
<feature type="domain" description="PTS EIIA type-4" evidence="9">
    <location>
        <begin position="1"/>
        <end position="131"/>
    </location>
</feature>
<dbReference type="InterPro" id="IPR039643">
    <property type="entry name" value="DhaM"/>
</dbReference>
<evidence type="ECO:0000256" key="3">
    <source>
        <dbReference type="ARBA" id="ARBA00003681"/>
    </source>
</evidence>
<dbReference type="InterPro" id="IPR012844">
    <property type="entry name" value="DhaM_N"/>
</dbReference>
<dbReference type="CDD" id="cd00367">
    <property type="entry name" value="PTS-HPr_like"/>
    <property type="match status" value="1"/>
</dbReference>
<comment type="caution">
    <text evidence="11">The sequence shown here is derived from an EMBL/GenBank/DDBJ whole genome shotgun (WGS) entry which is preliminary data.</text>
</comment>
<dbReference type="RefSeq" id="WP_201942589.1">
    <property type="nucleotide sequence ID" value="NZ_JAERRJ010000001.1"/>
</dbReference>
<gene>
    <name evidence="11" type="ORF">JK358_01735</name>
</gene>
<evidence type="ECO:0000259" key="9">
    <source>
        <dbReference type="PROSITE" id="PS51096"/>
    </source>
</evidence>
<dbReference type="PROSITE" id="PS51350">
    <property type="entry name" value="PTS_HPR_DOM"/>
    <property type="match status" value="1"/>
</dbReference>
<dbReference type="Pfam" id="PF00381">
    <property type="entry name" value="PTS-HPr"/>
    <property type="match status" value="1"/>
</dbReference>
<dbReference type="Pfam" id="PF03610">
    <property type="entry name" value="EIIA-man"/>
    <property type="match status" value="1"/>
</dbReference>
<evidence type="ECO:0000256" key="6">
    <source>
        <dbReference type="ARBA" id="ARBA00022679"/>
    </source>
</evidence>
<evidence type="ECO:0000256" key="7">
    <source>
        <dbReference type="ARBA" id="ARBA00046577"/>
    </source>
</evidence>
<comment type="function">
    <text evidence="2">Component of the dihydroxyacetone kinase complex, which is responsible for the phosphoenolpyruvate (PEP)-dependent phosphorylation of dihydroxyacetone. DhaM serves as the phosphoryl donor. Is phosphorylated by phosphoenolpyruvate in an EI- and HPr-dependent reaction, and a phosphorelay system on histidine residues finally leads to phosphoryl transfer to DhaL and dihydroxyacetone.</text>
</comment>
<feature type="region of interest" description="Disordered" evidence="8">
    <location>
        <begin position="129"/>
        <end position="173"/>
    </location>
</feature>
<dbReference type="NCBIfam" id="TIGR02364">
    <property type="entry name" value="dha_pts"/>
    <property type="match status" value="1"/>
</dbReference>
<dbReference type="EC" id="2.7.1.121" evidence="4"/>
<dbReference type="PROSITE" id="PS00369">
    <property type="entry name" value="PTS_HPR_HIS"/>
    <property type="match status" value="1"/>
</dbReference>
<proteinExistence type="predicted"/>
<dbReference type="InterPro" id="IPR000032">
    <property type="entry name" value="HPr-like"/>
</dbReference>
<keyword evidence="12" id="KW-1185">Reference proteome</keyword>
<evidence type="ECO:0000256" key="1">
    <source>
        <dbReference type="ARBA" id="ARBA00001113"/>
    </source>
</evidence>
<comment type="subunit">
    <text evidence="7">Homodimer. The dihydroxyacetone kinase complex is composed of a homodimer of DhaM, a homodimer of DhaK and the subunit DhaL.</text>
</comment>